<evidence type="ECO:0000259" key="5">
    <source>
        <dbReference type="PROSITE" id="PS50893"/>
    </source>
</evidence>
<evidence type="ECO:0000256" key="4">
    <source>
        <dbReference type="ARBA" id="ARBA00022840"/>
    </source>
</evidence>
<feature type="domain" description="ABC transporter" evidence="5">
    <location>
        <begin position="1"/>
        <end position="231"/>
    </location>
</feature>
<dbReference type="InterPro" id="IPR027417">
    <property type="entry name" value="P-loop_NTPase"/>
</dbReference>
<evidence type="ECO:0000313" key="6">
    <source>
        <dbReference type="EMBL" id="MEH1546819.1"/>
    </source>
</evidence>
<keyword evidence="4 7" id="KW-0067">ATP-binding</keyword>
<keyword evidence="3" id="KW-0547">Nucleotide-binding</keyword>
<comment type="caution">
    <text evidence="7">The sequence shown here is derived from an EMBL/GenBank/DDBJ whole genome shotgun (WGS) entry which is preliminary data.</text>
</comment>
<keyword evidence="2" id="KW-0813">Transport</keyword>
<protein>
    <submittedName>
        <fullName evidence="7">ABC transporter ATP-binding protein</fullName>
    </submittedName>
    <submittedName>
        <fullName evidence="6">ATP-binding cassette domain-containing protein</fullName>
    </submittedName>
</protein>
<dbReference type="EMBL" id="NOWI01000002">
    <property type="protein sequence ID" value="RFT46559.1"/>
    <property type="molecule type" value="Genomic_DNA"/>
</dbReference>
<sequence>MYLDKVTAGYRSGWRLGPVTTAFNRGVTALIGPNGAGKTTLMRVLTGTLRPRSGVVMRDGDALHRRSQWSRHRATLGYVPQECRWTQSWRVGEFVEFCAAMYRVPRAEITARSEKALAAVGADELLGSRLGALSGGQRQRVFLAAALVHDPEVLVLDEPTVGLDPGERISFREHLVGQSESRAVILSTHLMDDVALAADEVKLLATGRIVWHGSVDELVAAGEGSGSRNHLSAAERGYLNLTGYTIGGDRS</sequence>
<reference evidence="7 8" key="1">
    <citation type="submission" date="2017-07" db="EMBL/GenBank/DDBJ databases">
        <authorList>
            <person name="Sun Z.S."/>
            <person name="Albrecht U."/>
            <person name="Echele G."/>
            <person name="Lee C.C."/>
        </authorList>
    </citation>
    <scope>NUCLEOTIDE SEQUENCE [LARGE SCALE GENOMIC DNA]</scope>
    <source>
        <strain evidence="7 8">P16-029</strain>
    </source>
</reference>
<dbReference type="PANTHER" id="PTHR43335:SF2">
    <property type="entry name" value="ABC TRANSPORTER, ATP-BINDING PROTEIN"/>
    <property type="match status" value="1"/>
</dbReference>
<comment type="similarity">
    <text evidence="1">Belongs to the ABC transporter superfamily.</text>
</comment>
<evidence type="ECO:0000256" key="2">
    <source>
        <dbReference type="ARBA" id="ARBA00022448"/>
    </source>
</evidence>
<dbReference type="InterPro" id="IPR017871">
    <property type="entry name" value="ABC_transporter-like_CS"/>
</dbReference>
<dbReference type="AlphaFoldDB" id="A0A3E2DME5"/>
<dbReference type="SUPFAM" id="SSF52540">
    <property type="entry name" value="P-loop containing nucleoside triphosphate hydrolases"/>
    <property type="match status" value="1"/>
</dbReference>
<dbReference type="PROSITE" id="PS00211">
    <property type="entry name" value="ABC_TRANSPORTER_1"/>
    <property type="match status" value="1"/>
</dbReference>
<dbReference type="GO" id="GO:0005524">
    <property type="term" value="F:ATP binding"/>
    <property type="evidence" value="ECO:0007669"/>
    <property type="project" value="UniProtKB-KW"/>
</dbReference>
<organism evidence="7 8">
    <name type="scientific">Cutibacterium avidum</name>
    <dbReference type="NCBI Taxonomy" id="33010"/>
    <lineage>
        <taxon>Bacteria</taxon>
        <taxon>Bacillati</taxon>
        <taxon>Actinomycetota</taxon>
        <taxon>Actinomycetes</taxon>
        <taxon>Propionibacteriales</taxon>
        <taxon>Propionibacteriaceae</taxon>
        <taxon>Cutibacterium</taxon>
    </lineage>
</organism>
<dbReference type="Proteomes" id="UP000259211">
    <property type="component" value="Unassembled WGS sequence"/>
</dbReference>
<evidence type="ECO:0000256" key="1">
    <source>
        <dbReference type="ARBA" id="ARBA00005417"/>
    </source>
</evidence>
<evidence type="ECO:0000313" key="7">
    <source>
        <dbReference type="EMBL" id="RFT46559.1"/>
    </source>
</evidence>
<dbReference type="InterPro" id="IPR003439">
    <property type="entry name" value="ABC_transporter-like_ATP-bd"/>
</dbReference>
<accession>A0A3E2DME5</accession>
<dbReference type="SMART" id="SM00382">
    <property type="entry name" value="AAA"/>
    <property type="match status" value="1"/>
</dbReference>
<dbReference type="Pfam" id="PF00005">
    <property type="entry name" value="ABC_tran"/>
    <property type="match status" value="1"/>
</dbReference>
<dbReference type="Gene3D" id="3.40.50.300">
    <property type="entry name" value="P-loop containing nucleotide triphosphate hydrolases"/>
    <property type="match status" value="1"/>
</dbReference>
<gene>
    <name evidence="7" type="ORF">CHT91_02330</name>
    <name evidence="6" type="ORF">V7F78_07325</name>
</gene>
<dbReference type="EMBL" id="JBAKUA010000009">
    <property type="protein sequence ID" value="MEH1546819.1"/>
    <property type="molecule type" value="Genomic_DNA"/>
</dbReference>
<name>A0A3E2DME5_9ACTN</name>
<evidence type="ECO:0000256" key="3">
    <source>
        <dbReference type="ARBA" id="ARBA00022741"/>
    </source>
</evidence>
<dbReference type="GO" id="GO:0016887">
    <property type="term" value="F:ATP hydrolysis activity"/>
    <property type="evidence" value="ECO:0007669"/>
    <property type="project" value="InterPro"/>
</dbReference>
<evidence type="ECO:0000313" key="8">
    <source>
        <dbReference type="Proteomes" id="UP000259211"/>
    </source>
</evidence>
<proteinExistence type="inferred from homology"/>
<dbReference type="PROSITE" id="PS50893">
    <property type="entry name" value="ABC_TRANSPORTER_2"/>
    <property type="match status" value="1"/>
</dbReference>
<dbReference type="InterPro" id="IPR003593">
    <property type="entry name" value="AAA+_ATPase"/>
</dbReference>
<dbReference type="RefSeq" id="WP_081302740.1">
    <property type="nucleotide sequence ID" value="NZ_AP024308.1"/>
</dbReference>
<dbReference type="PANTHER" id="PTHR43335">
    <property type="entry name" value="ABC TRANSPORTER, ATP-BINDING PROTEIN"/>
    <property type="match status" value="1"/>
</dbReference>
<dbReference type="Proteomes" id="UP001309299">
    <property type="component" value="Unassembled WGS sequence"/>
</dbReference>
<reference evidence="6" key="2">
    <citation type="submission" date="2024-02" db="EMBL/GenBank/DDBJ databases">
        <title>Bacterial skin colonization with Propionibacterium avidum as a risk factor for Periprosthetic Joint Infections - a single-center prospective study.</title>
        <authorList>
            <person name="Achermann Y."/>
        </authorList>
    </citation>
    <scope>NUCLEOTIDE SEQUENCE</scope>
    <source>
        <strain evidence="6">PAVI-2017310195</strain>
    </source>
</reference>